<feature type="domain" description="Dyp-type peroxidase C-terminal" evidence="1">
    <location>
        <begin position="1"/>
        <end position="46"/>
    </location>
</feature>
<dbReference type="EMBL" id="AMLP01000255">
    <property type="protein sequence ID" value="ELS50984.1"/>
    <property type="molecule type" value="Genomic_DNA"/>
</dbReference>
<dbReference type="AlphaFoldDB" id="L8P479"/>
<dbReference type="SUPFAM" id="SSF54909">
    <property type="entry name" value="Dimeric alpha+beta barrel"/>
    <property type="match status" value="1"/>
</dbReference>
<sequence length="59" mass="6634">MGLLFCCYQQDLARRCETVQKRLAGEPLTDCIKPFGGGYFFALPGARDETDRYGRALLT</sequence>
<proteinExistence type="predicted"/>
<dbReference type="PATRIC" id="fig|1160705.3.peg.7958"/>
<protein>
    <submittedName>
        <fullName evidence="2">Putative Tat-translocated enzyme</fullName>
    </submittedName>
</protein>
<organism evidence="2 3">
    <name type="scientific">Streptomyces viridochromogenes Tue57</name>
    <dbReference type="NCBI Taxonomy" id="1160705"/>
    <lineage>
        <taxon>Bacteria</taxon>
        <taxon>Bacillati</taxon>
        <taxon>Actinomycetota</taxon>
        <taxon>Actinomycetes</taxon>
        <taxon>Kitasatosporales</taxon>
        <taxon>Streptomycetaceae</taxon>
        <taxon>Streptomyces</taxon>
    </lineage>
</organism>
<dbReference type="InterPro" id="IPR048328">
    <property type="entry name" value="Dyp_perox_C"/>
</dbReference>
<evidence type="ECO:0000313" key="3">
    <source>
        <dbReference type="Proteomes" id="UP000011205"/>
    </source>
</evidence>
<evidence type="ECO:0000313" key="2">
    <source>
        <dbReference type="EMBL" id="ELS50984.1"/>
    </source>
</evidence>
<dbReference type="InterPro" id="IPR011008">
    <property type="entry name" value="Dimeric_a/b-barrel"/>
</dbReference>
<accession>L8P479</accession>
<reference evidence="2 3" key="1">
    <citation type="journal article" date="2013" name="Genome Announc.">
        <title>Draft Genome Sequence of Streptomyces viridochromogenes Strain Tu57, Producer of Avilamycin.</title>
        <authorList>
            <person name="Gruning B.A."/>
            <person name="Erxleben A."/>
            <person name="Hahnlein A."/>
            <person name="Gunther S."/>
        </authorList>
    </citation>
    <scope>NUCLEOTIDE SEQUENCE [LARGE SCALE GENOMIC DNA]</scope>
    <source>
        <strain evidence="2 3">Tue57</strain>
    </source>
</reference>
<gene>
    <name evidence="2" type="ORF">STVIR_8054</name>
</gene>
<name>L8P479_STRVR</name>
<comment type="caution">
    <text evidence="2">The sequence shown here is derived from an EMBL/GenBank/DDBJ whole genome shotgun (WGS) entry which is preliminary data.</text>
</comment>
<evidence type="ECO:0000259" key="1">
    <source>
        <dbReference type="Pfam" id="PF20628"/>
    </source>
</evidence>
<dbReference type="Proteomes" id="UP000011205">
    <property type="component" value="Unassembled WGS sequence"/>
</dbReference>
<dbReference type="Pfam" id="PF20628">
    <property type="entry name" value="Dyp_perox_C"/>
    <property type="match status" value="1"/>
</dbReference>